<dbReference type="SUPFAM" id="SSF52402">
    <property type="entry name" value="Adenine nucleotide alpha hydrolases-like"/>
    <property type="match status" value="1"/>
</dbReference>
<proteinExistence type="predicted"/>
<protein>
    <submittedName>
        <fullName evidence="1">Trafficking protein particle complex subunit 2</fullName>
    </submittedName>
</protein>
<organism evidence="1 2">
    <name type="scientific">Rhizophagus clarus</name>
    <dbReference type="NCBI Taxonomy" id="94130"/>
    <lineage>
        <taxon>Eukaryota</taxon>
        <taxon>Fungi</taxon>
        <taxon>Fungi incertae sedis</taxon>
        <taxon>Mucoromycota</taxon>
        <taxon>Glomeromycotina</taxon>
        <taxon>Glomeromycetes</taxon>
        <taxon>Glomerales</taxon>
        <taxon>Glomeraceae</taxon>
        <taxon>Rhizophagus</taxon>
    </lineage>
</organism>
<accession>A0A8H3LQ79</accession>
<dbReference type="GO" id="GO:0005737">
    <property type="term" value="C:cytoplasm"/>
    <property type="evidence" value="ECO:0007669"/>
    <property type="project" value="GOC"/>
</dbReference>
<dbReference type="GO" id="GO:0017178">
    <property type="term" value="F:diphthine-ammonia ligase activity"/>
    <property type="evidence" value="ECO:0007669"/>
    <property type="project" value="UniProtKB-EC"/>
</dbReference>
<dbReference type="PANTHER" id="PTHR12403">
    <property type="entry name" value="TRAFFICKING PROTEIN PARTICLE COMPLEX SUBUNIT 2"/>
    <property type="match status" value="1"/>
</dbReference>
<dbReference type="InterPro" id="IPR014729">
    <property type="entry name" value="Rossmann-like_a/b/a_fold"/>
</dbReference>
<dbReference type="OrthoDB" id="10252102at2759"/>
<dbReference type="CDD" id="cd14825">
    <property type="entry name" value="TRAPPC2_sedlin"/>
    <property type="match status" value="1"/>
</dbReference>
<evidence type="ECO:0000313" key="2">
    <source>
        <dbReference type="Proteomes" id="UP000615446"/>
    </source>
</evidence>
<comment type="caution">
    <text evidence="1">The sequence shown here is derived from an EMBL/GenBank/DDBJ whole genome shotgun (WGS) entry which is preliminary data.</text>
</comment>
<dbReference type="Proteomes" id="UP000615446">
    <property type="component" value="Unassembled WGS sequence"/>
</dbReference>
<dbReference type="InterPro" id="IPR011012">
    <property type="entry name" value="Longin-like_dom_sf"/>
</dbReference>
<gene>
    <name evidence="1" type="ORF">RCL2_001675600</name>
</gene>
<dbReference type="Gene3D" id="3.40.50.620">
    <property type="entry name" value="HUPs"/>
    <property type="match status" value="1"/>
</dbReference>
<dbReference type="Gene3D" id="3.30.450.70">
    <property type="match status" value="1"/>
</dbReference>
<dbReference type="SUPFAM" id="SSF64356">
    <property type="entry name" value="SNARE-like"/>
    <property type="match status" value="1"/>
</dbReference>
<dbReference type="EMBL" id="BLAL01000191">
    <property type="protein sequence ID" value="GES89880.1"/>
    <property type="molecule type" value="Genomic_DNA"/>
</dbReference>
<dbReference type="AlphaFoldDB" id="A0A8H3LQ79"/>
<sequence length="305" mass="35075">MDKNTIDSNDTEPKEVCLSFTGGKDSTLTLHLISAQPSEYKAKTLSLPHSFLPVTPPYLESYRSLIITRNVPYVATGDILDVCNQFMDRVVENTNVKLLRPLWERDRNELMNLIFLNNFEVLITCVNLNKINENVARKMVGNMLTRELYENIILKQNDVDACGEMGEYHIGTKDNPIYEVEFGTSGTKSAGLDPNSKKDEHRHLNQFIIHSALDIVEELQWSTNAMYLKSVDKFNEWHVSAFISAGNIKFMLLHESKNEDSIRNFFNECHESYIKILMNPFYEINSPITSIGFDTKVRYAAKRYL</sequence>
<name>A0A8H3LQ79_9GLOM</name>
<dbReference type="GO" id="GO:0006888">
    <property type="term" value="P:endoplasmic reticulum to Golgi vesicle-mediated transport"/>
    <property type="evidence" value="ECO:0007669"/>
    <property type="project" value="InterPro"/>
</dbReference>
<dbReference type="Pfam" id="PF04628">
    <property type="entry name" value="Sedlin_N"/>
    <property type="match status" value="1"/>
</dbReference>
<evidence type="ECO:0000313" key="1">
    <source>
        <dbReference type="EMBL" id="GES89880.1"/>
    </source>
</evidence>
<dbReference type="InterPro" id="IPR006722">
    <property type="entry name" value="Sedlin"/>
</dbReference>
<reference evidence="1" key="1">
    <citation type="submission" date="2019-10" db="EMBL/GenBank/DDBJ databases">
        <title>Conservation and host-specific expression of non-tandemly repeated heterogenous ribosome RNA gene in arbuscular mycorrhizal fungi.</title>
        <authorList>
            <person name="Maeda T."/>
            <person name="Kobayashi Y."/>
            <person name="Nakagawa T."/>
            <person name="Ezawa T."/>
            <person name="Yamaguchi K."/>
            <person name="Bino T."/>
            <person name="Nishimoto Y."/>
            <person name="Shigenobu S."/>
            <person name="Kawaguchi M."/>
        </authorList>
    </citation>
    <scope>NUCLEOTIDE SEQUENCE</scope>
    <source>
        <strain evidence="1">HR1</strain>
    </source>
</reference>